<keyword evidence="1" id="KW-0472">Membrane</keyword>
<accession>A0A1D8TWI9</accession>
<organism evidence="2 3">
    <name type="scientific">Moorena producens PAL-8-15-08-1</name>
    <dbReference type="NCBI Taxonomy" id="1458985"/>
    <lineage>
        <taxon>Bacteria</taxon>
        <taxon>Bacillati</taxon>
        <taxon>Cyanobacteriota</taxon>
        <taxon>Cyanophyceae</taxon>
        <taxon>Coleofasciculales</taxon>
        <taxon>Coleofasciculaceae</taxon>
        <taxon>Moorena</taxon>
    </lineage>
</organism>
<feature type="transmembrane region" description="Helical" evidence="1">
    <location>
        <begin position="56"/>
        <end position="76"/>
    </location>
</feature>
<evidence type="ECO:0000256" key="1">
    <source>
        <dbReference type="SAM" id="Phobius"/>
    </source>
</evidence>
<evidence type="ECO:0000313" key="2">
    <source>
        <dbReference type="EMBL" id="AOX01826.1"/>
    </source>
</evidence>
<evidence type="ECO:0000313" key="3">
    <source>
        <dbReference type="Proteomes" id="UP000177870"/>
    </source>
</evidence>
<proteinExistence type="predicted"/>
<keyword evidence="1" id="KW-1133">Transmembrane helix</keyword>
<gene>
    <name evidence="2" type="ORF">BJP34_22445</name>
</gene>
<protein>
    <submittedName>
        <fullName evidence="2">Uncharacterized protein</fullName>
    </submittedName>
</protein>
<keyword evidence="1" id="KW-0812">Transmembrane</keyword>
<dbReference type="KEGG" id="mpro:BJP34_22445"/>
<dbReference type="AlphaFoldDB" id="A0A1D8TWI9"/>
<sequence length="91" mass="10591">MILSAQNANFLSFFDRKAGTFIDQKIRKTLSVNALIVNQQALGTSPNLKALYSNHLYIAIFFKSTYFYSYLLTDLWRNKLSKKLMELFNNN</sequence>
<name>A0A1D8TWI9_9CYAN</name>
<dbReference type="Proteomes" id="UP000177870">
    <property type="component" value="Chromosome"/>
</dbReference>
<dbReference type="EMBL" id="CP017599">
    <property type="protein sequence ID" value="AOX01826.1"/>
    <property type="molecule type" value="Genomic_DNA"/>
</dbReference>
<reference evidence="3" key="1">
    <citation type="submission" date="2016-10" db="EMBL/GenBank/DDBJ databases">
        <title>Comparative genomics uncovers the prolific and rare metabolic potential of the cyanobacterial genus Moorea.</title>
        <authorList>
            <person name="Leao T."/>
            <person name="Castelao G."/>
            <person name="Korobeynikov A."/>
            <person name="Monroe E.A."/>
            <person name="Podell S."/>
            <person name="Glukhov E."/>
            <person name="Allen E."/>
            <person name="Gerwick W.H."/>
            <person name="Gerwick L."/>
        </authorList>
    </citation>
    <scope>NUCLEOTIDE SEQUENCE [LARGE SCALE GENOMIC DNA]</scope>
    <source>
        <strain evidence="3">PAL-8-15-08-1</strain>
    </source>
</reference>